<sequence>MWPSLTAQPRCLANWITSPSELRNRRDFVELMGRLGYAHAVFVAGHLAALHGLPHSVVAALHQPSLQLDGITKIAIALHIASATPTVSVGEALELRVELCVTTLRQEKEQAQACDLVALGKVGGQSCGRQLVKGLELLDIAGEGIWVPGADGEEGTLLVRLSGEGQEIGRG</sequence>
<name>A0A0L0NA05_TOLOC</name>
<dbReference type="AlphaFoldDB" id="A0A0L0NA05"/>
<dbReference type="EMBL" id="LFRF01000011">
    <property type="protein sequence ID" value="KND90897.1"/>
    <property type="molecule type" value="Genomic_DNA"/>
</dbReference>
<gene>
    <name evidence="1" type="ORF">TOPH_04475</name>
</gene>
<organism evidence="1 2">
    <name type="scientific">Tolypocladium ophioglossoides (strain CBS 100239)</name>
    <name type="common">Snaketongue truffleclub</name>
    <name type="synonym">Elaphocordyceps ophioglossoides</name>
    <dbReference type="NCBI Taxonomy" id="1163406"/>
    <lineage>
        <taxon>Eukaryota</taxon>
        <taxon>Fungi</taxon>
        <taxon>Dikarya</taxon>
        <taxon>Ascomycota</taxon>
        <taxon>Pezizomycotina</taxon>
        <taxon>Sordariomycetes</taxon>
        <taxon>Hypocreomycetidae</taxon>
        <taxon>Hypocreales</taxon>
        <taxon>Ophiocordycipitaceae</taxon>
        <taxon>Tolypocladium</taxon>
    </lineage>
</organism>
<accession>A0A0L0NA05</accession>
<evidence type="ECO:0000313" key="1">
    <source>
        <dbReference type="EMBL" id="KND90897.1"/>
    </source>
</evidence>
<dbReference type="Proteomes" id="UP000036947">
    <property type="component" value="Unassembled WGS sequence"/>
</dbReference>
<comment type="caution">
    <text evidence="1">The sequence shown here is derived from an EMBL/GenBank/DDBJ whole genome shotgun (WGS) entry which is preliminary data.</text>
</comment>
<keyword evidence="2" id="KW-1185">Reference proteome</keyword>
<dbReference type="OrthoDB" id="10261470at2759"/>
<reference evidence="1 2" key="1">
    <citation type="journal article" date="2015" name="BMC Genomics">
        <title>The genome of the truffle-parasite Tolypocladium ophioglossoides and the evolution of antifungal peptaibiotics.</title>
        <authorList>
            <person name="Quandt C.A."/>
            <person name="Bushley K.E."/>
            <person name="Spatafora J.W."/>
        </authorList>
    </citation>
    <scope>NUCLEOTIDE SEQUENCE [LARGE SCALE GENOMIC DNA]</scope>
    <source>
        <strain evidence="1 2">CBS 100239</strain>
    </source>
</reference>
<protein>
    <submittedName>
        <fullName evidence="1">Uncharacterized protein</fullName>
    </submittedName>
</protein>
<proteinExistence type="predicted"/>
<evidence type="ECO:0000313" key="2">
    <source>
        <dbReference type="Proteomes" id="UP000036947"/>
    </source>
</evidence>